<name>A0ABW1G8H8_9ACTN</name>
<comment type="caution">
    <text evidence="2">The sequence shown here is derived from an EMBL/GenBank/DDBJ whole genome shotgun (WGS) entry which is preliminary data.</text>
</comment>
<feature type="compositionally biased region" description="Low complexity" evidence="1">
    <location>
        <begin position="119"/>
        <end position="133"/>
    </location>
</feature>
<keyword evidence="3" id="KW-1185">Reference proteome</keyword>
<evidence type="ECO:0000256" key="1">
    <source>
        <dbReference type="SAM" id="MobiDB-lite"/>
    </source>
</evidence>
<proteinExistence type="predicted"/>
<dbReference type="RefSeq" id="WP_380587990.1">
    <property type="nucleotide sequence ID" value="NZ_JBHSQJ010000122.1"/>
</dbReference>
<dbReference type="Proteomes" id="UP001596174">
    <property type="component" value="Unassembled WGS sequence"/>
</dbReference>
<feature type="compositionally biased region" description="Pro residues" evidence="1">
    <location>
        <begin position="94"/>
        <end position="105"/>
    </location>
</feature>
<evidence type="ECO:0008006" key="4">
    <source>
        <dbReference type="Google" id="ProtNLM"/>
    </source>
</evidence>
<evidence type="ECO:0000313" key="3">
    <source>
        <dbReference type="Proteomes" id="UP001596174"/>
    </source>
</evidence>
<dbReference type="EMBL" id="JBHSQJ010000122">
    <property type="protein sequence ID" value="MFC5910578.1"/>
    <property type="molecule type" value="Genomic_DNA"/>
</dbReference>
<protein>
    <recommendedName>
        <fullName evidence="4">Transcriptional regulator</fullName>
    </recommendedName>
</protein>
<reference evidence="3" key="1">
    <citation type="journal article" date="2019" name="Int. J. Syst. Evol. Microbiol.">
        <title>The Global Catalogue of Microorganisms (GCM) 10K type strain sequencing project: providing services to taxonomists for standard genome sequencing and annotation.</title>
        <authorList>
            <consortium name="The Broad Institute Genomics Platform"/>
            <consortium name="The Broad Institute Genome Sequencing Center for Infectious Disease"/>
            <person name="Wu L."/>
            <person name="Ma J."/>
        </authorList>
    </citation>
    <scope>NUCLEOTIDE SEQUENCE [LARGE SCALE GENOMIC DNA]</scope>
    <source>
        <strain evidence="3">JCM 4816</strain>
    </source>
</reference>
<accession>A0ABW1G8H8</accession>
<gene>
    <name evidence="2" type="ORF">ACFP3V_25600</name>
</gene>
<sequence length="743" mass="79350">MDRQAYTRALSELRARRSEIAQAARAVEAAQKALDKLTGVQDRQVASLVGYEKAKAAEIAKAAGMSVGEVVRLAPLLDPTPASARAATAAPVVQPVPPTPAPAPAPGDQAVPSAPPPAAAAEAPASSAAPLPEAEQDADEALAAAARPDHRAEDLRGAELRPEALDPGVASPVAPAQGGMQRVLPSIPQGPAGDAFTEVAQGLVSRRPNFTQQAMNTVFLDTGTGVLVARGDAVRLDLGDRSPGAILDAVTASVPGVQRILVTGGAPWHLGAERYPTLRDAVAAWLNTPSERWTVSVGKGRDRQAGHYVHHRLPVGRYMRAGTDEPSGQVEIRSVGEWFDPAGADPLVVRSAFRLLWQTLRQFWPDVVLLGSPSTTGRDLWSRTIPTKGEFAGGFPVMSEELRALMHATAGQGRTELLTPPRVPVELPALVELDRTFAYARHTWRSGVGAPRRVTAREWAAMDGKAQVKAMMSVSHWQVRVTVPDGWEHVGLLPAPAGGDRDWTYPATPGQTFTTWAGGAEVYAALTNPLAPWRVEVLDGLVWKEGKPLDEWSRRLKSAWSQLTGLSHTHADPGERTAAYLASRAVRSILLFGIGGFAARPRMVTGSVPADRLDQVPAGAEIIAMDARTVTWQRVSTGSSDAYAHPEWAAGVWSGARAALLEMNMRADGVKVGALHVPEGSVVAFRTDAIYLTYDPKWPYHAEPGDYLLKGHLTGPIQAPATEEELLQLRNLGRTELAARGER</sequence>
<feature type="region of interest" description="Disordered" evidence="1">
    <location>
        <begin position="88"/>
        <end position="152"/>
    </location>
</feature>
<organism evidence="2 3">
    <name type="scientific">Streptacidiphilus monticola</name>
    <dbReference type="NCBI Taxonomy" id="2161674"/>
    <lineage>
        <taxon>Bacteria</taxon>
        <taxon>Bacillati</taxon>
        <taxon>Actinomycetota</taxon>
        <taxon>Actinomycetes</taxon>
        <taxon>Kitasatosporales</taxon>
        <taxon>Streptomycetaceae</taxon>
        <taxon>Streptacidiphilus</taxon>
    </lineage>
</organism>
<evidence type="ECO:0000313" key="2">
    <source>
        <dbReference type="EMBL" id="MFC5910578.1"/>
    </source>
</evidence>